<protein>
    <submittedName>
        <fullName evidence="6">Peptide chain release factor 1, mitochondrial isoform X1</fullName>
    </submittedName>
</protein>
<dbReference type="OrthoDB" id="2019491at2759"/>
<dbReference type="InterPro" id="IPR005139">
    <property type="entry name" value="PCRF"/>
</dbReference>
<accession>A0A6P7XV74</accession>
<evidence type="ECO:0000256" key="1">
    <source>
        <dbReference type="ARBA" id="ARBA00010835"/>
    </source>
</evidence>
<keyword evidence="5" id="KW-1185">Reference proteome</keyword>
<dbReference type="GO" id="GO:0070126">
    <property type="term" value="P:mitochondrial translational termination"/>
    <property type="evidence" value="ECO:0007669"/>
    <property type="project" value="TreeGrafter"/>
</dbReference>
<evidence type="ECO:0000256" key="3">
    <source>
        <dbReference type="SAM" id="Coils"/>
    </source>
</evidence>
<evidence type="ECO:0000313" key="6">
    <source>
        <dbReference type="RefSeq" id="XP_030056408.1"/>
    </source>
</evidence>
<dbReference type="PANTHER" id="PTHR43804:SF1">
    <property type="entry name" value="PEPTIDE CHAIN RELEASE FACTOR 1, MITOCHONDRIAL"/>
    <property type="match status" value="1"/>
</dbReference>
<dbReference type="Pfam" id="PF00472">
    <property type="entry name" value="RF-1"/>
    <property type="match status" value="1"/>
</dbReference>
<dbReference type="Gene3D" id="3.30.70.1660">
    <property type="match status" value="1"/>
</dbReference>
<name>A0A6P7XV74_9AMPH</name>
<evidence type="ECO:0000256" key="2">
    <source>
        <dbReference type="ARBA" id="ARBA00022917"/>
    </source>
</evidence>
<sequence>MHCLKGSAEHKVIYFRKQVRQATKMKHLKCINIFKSLLANSCHLCHRYLYSFEKRGQITALAVFRKAYFLRAVRPCHKFQNQSQRCFHQDSGAPLKHKAVQKYLEAVTQEHGRISHVLSLSSVSEDERQAFGKRHAYLSPLVKVFQEIQQAEREAEELESMCADLDSREEGQLLDLVLEERKSINQVIYSLYRKLFQILVPQDKYDDRDVLLEVTSGRTTGGDICQQFTKEMFEMYQGYAHYRSWTFEILNYTTSEYGGLHHAAARVSGESVYKRLKFEGGTHRVQRIPEVGLSSRMQRIHTGTMTVIVLPQPDEVEIKLDPKDLCIDTCRAKGAGGQHVNTTDSAVRIVHIPTGTAVECQQERSQLMNREKAIKMLRAKLYEHSLERELSHRKSARKLQVGTRAQSERIRTYNFTQDRITDHRISYEVRNIKQEFLCGERLLDELIDHLLKLADTEMILEFIENNINAEKQLI</sequence>
<reference evidence="6" key="1">
    <citation type="submission" date="2025-08" db="UniProtKB">
        <authorList>
            <consortium name="RefSeq"/>
        </authorList>
    </citation>
    <scope>IDENTIFICATION</scope>
</reference>
<dbReference type="GO" id="GO:0003747">
    <property type="term" value="F:translation release factor activity"/>
    <property type="evidence" value="ECO:0007669"/>
    <property type="project" value="InterPro"/>
</dbReference>
<evidence type="ECO:0000259" key="4">
    <source>
        <dbReference type="PROSITE" id="PS00745"/>
    </source>
</evidence>
<dbReference type="Pfam" id="PF03462">
    <property type="entry name" value="PCRF"/>
    <property type="match status" value="1"/>
</dbReference>
<dbReference type="InterPro" id="IPR000352">
    <property type="entry name" value="Pep_chain_release_fac_I"/>
</dbReference>
<keyword evidence="2" id="KW-0648">Protein biosynthesis</keyword>
<proteinExistence type="inferred from homology"/>
<dbReference type="Gene3D" id="3.30.160.20">
    <property type="match status" value="1"/>
</dbReference>
<comment type="similarity">
    <text evidence="1">Belongs to the prokaryotic/mitochondrial release factor family.</text>
</comment>
<gene>
    <name evidence="6" type="primary">MTRF1</name>
</gene>
<dbReference type="InterPro" id="IPR045853">
    <property type="entry name" value="Pep_chain_release_fac_I_sf"/>
</dbReference>
<dbReference type="GeneID" id="115468666"/>
<keyword evidence="3" id="KW-0175">Coiled coil</keyword>
<dbReference type="AlphaFoldDB" id="A0A6P7XV74"/>
<dbReference type="FunCoup" id="A0A6P7XV74">
    <property type="interactions" value="1418"/>
</dbReference>
<dbReference type="InParanoid" id="A0A6P7XV74"/>
<dbReference type="Gene3D" id="6.10.140.1950">
    <property type="match status" value="1"/>
</dbReference>
<feature type="coiled-coil region" evidence="3">
    <location>
        <begin position="141"/>
        <end position="168"/>
    </location>
</feature>
<organism evidence="5 6">
    <name type="scientific">Microcaecilia unicolor</name>
    <dbReference type="NCBI Taxonomy" id="1415580"/>
    <lineage>
        <taxon>Eukaryota</taxon>
        <taxon>Metazoa</taxon>
        <taxon>Chordata</taxon>
        <taxon>Craniata</taxon>
        <taxon>Vertebrata</taxon>
        <taxon>Euteleostomi</taxon>
        <taxon>Amphibia</taxon>
        <taxon>Gymnophiona</taxon>
        <taxon>Siphonopidae</taxon>
        <taxon>Microcaecilia</taxon>
    </lineage>
</organism>
<dbReference type="RefSeq" id="XP_030056408.1">
    <property type="nucleotide sequence ID" value="XM_030200548.1"/>
</dbReference>
<dbReference type="KEGG" id="muo:115468666"/>
<dbReference type="Proteomes" id="UP000515156">
    <property type="component" value="Chromosome 4"/>
</dbReference>
<dbReference type="PANTHER" id="PTHR43804">
    <property type="entry name" value="LD18447P"/>
    <property type="match status" value="1"/>
</dbReference>
<evidence type="ECO:0000313" key="5">
    <source>
        <dbReference type="Proteomes" id="UP000515156"/>
    </source>
</evidence>
<dbReference type="PROSITE" id="PS00745">
    <property type="entry name" value="RF_PROK_I"/>
    <property type="match status" value="1"/>
</dbReference>
<dbReference type="FunFam" id="3.30.160.20:FF:000004">
    <property type="entry name" value="Peptide chain release factor 1"/>
    <property type="match status" value="1"/>
</dbReference>
<dbReference type="SMART" id="SM00937">
    <property type="entry name" value="PCRF"/>
    <property type="match status" value="1"/>
</dbReference>
<dbReference type="InterPro" id="IPR050057">
    <property type="entry name" value="Prokaryotic/Mito_RF"/>
</dbReference>
<dbReference type="SUPFAM" id="SSF75620">
    <property type="entry name" value="Release factor"/>
    <property type="match status" value="1"/>
</dbReference>
<dbReference type="GO" id="GO:0005739">
    <property type="term" value="C:mitochondrion"/>
    <property type="evidence" value="ECO:0007669"/>
    <property type="project" value="TreeGrafter"/>
</dbReference>
<dbReference type="CTD" id="9617"/>
<feature type="domain" description="Prokaryotic-type class I peptide chain release factors" evidence="4">
    <location>
        <begin position="331"/>
        <end position="347"/>
    </location>
</feature>